<protein>
    <submittedName>
        <fullName evidence="2">Uncharacterized protein</fullName>
    </submittedName>
</protein>
<accession>A0ABQ9DRI7</accession>
<evidence type="ECO:0000256" key="1">
    <source>
        <dbReference type="SAM" id="MobiDB-lite"/>
    </source>
</evidence>
<proteinExistence type="predicted"/>
<name>A0ABQ9DRI7_9PASS</name>
<evidence type="ECO:0000313" key="3">
    <source>
        <dbReference type="Proteomes" id="UP001145742"/>
    </source>
</evidence>
<comment type="caution">
    <text evidence="2">The sequence shown here is derived from an EMBL/GenBank/DDBJ whole genome shotgun (WGS) entry which is preliminary data.</text>
</comment>
<dbReference type="EMBL" id="WHWB01032563">
    <property type="protein sequence ID" value="KAJ7425155.1"/>
    <property type="molecule type" value="Genomic_DNA"/>
</dbReference>
<gene>
    <name evidence="2" type="ORF">WISP_24712</name>
</gene>
<organism evidence="2 3">
    <name type="scientific">Willisornis vidua</name>
    <name type="common">Xingu scale-backed antbird</name>
    <dbReference type="NCBI Taxonomy" id="1566151"/>
    <lineage>
        <taxon>Eukaryota</taxon>
        <taxon>Metazoa</taxon>
        <taxon>Chordata</taxon>
        <taxon>Craniata</taxon>
        <taxon>Vertebrata</taxon>
        <taxon>Euteleostomi</taxon>
        <taxon>Archelosauria</taxon>
        <taxon>Archosauria</taxon>
        <taxon>Dinosauria</taxon>
        <taxon>Saurischia</taxon>
        <taxon>Theropoda</taxon>
        <taxon>Coelurosauria</taxon>
        <taxon>Aves</taxon>
        <taxon>Neognathae</taxon>
        <taxon>Neoaves</taxon>
        <taxon>Telluraves</taxon>
        <taxon>Australaves</taxon>
        <taxon>Passeriformes</taxon>
        <taxon>Thamnophilidae</taxon>
        <taxon>Willisornis</taxon>
    </lineage>
</organism>
<keyword evidence="3" id="KW-1185">Reference proteome</keyword>
<sequence>MEHKNVGMVGSENQEKQQDQNAAHGGSWRYQHQPDGPVDGPTKPKPPNPEVQQLGKELQPCKAACRSLEPRECDSMCQAGRWHLVALAQLGSLGEERQKAK</sequence>
<reference evidence="2" key="1">
    <citation type="submission" date="2019-10" db="EMBL/GenBank/DDBJ databases">
        <authorList>
            <person name="Soares A.E.R."/>
            <person name="Aleixo A."/>
            <person name="Schneider P."/>
            <person name="Miyaki C.Y."/>
            <person name="Schneider M.P."/>
            <person name="Mello C."/>
            <person name="Vasconcelos A.T.R."/>
        </authorList>
    </citation>
    <scope>NUCLEOTIDE SEQUENCE</scope>
    <source>
        <tissue evidence="2">Muscle</tissue>
    </source>
</reference>
<feature type="region of interest" description="Disordered" evidence="1">
    <location>
        <begin position="1"/>
        <end position="55"/>
    </location>
</feature>
<evidence type="ECO:0000313" key="2">
    <source>
        <dbReference type="EMBL" id="KAJ7425155.1"/>
    </source>
</evidence>
<dbReference type="Proteomes" id="UP001145742">
    <property type="component" value="Unassembled WGS sequence"/>
</dbReference>